<dbReference type="PROSITE" id="PS51184">
    <property type="entry name" value="JMJC"/>
    <property type="match status" value="1"/>
</dbReference>
<dbReference type="SMART" id="SM00298">
    <property type="entry name" value="CHROMO"/>
    <property type="match status" value="1"/>
</dbReference>
<dbReference type="InterPro" id="IPR045109">
    <property type="entry name" value="LSDs-like"/>
</dbReference>
<dbReference type="AlphaFoldDB" id="A0A0M0JZE8"/>
<dbReference type="InterPro" id="IPR003347">
    <property type="entry name" value="JmjC_dom"/>
</dbReference>
<dbReference type="PROSITE" id="PS50013">
    <property type="entry name" value="CHROMO_2"/>
    <property type="match status" value="1"/>
</dbReference>
<dbReference type="EMBL" id="JWZX01001953">
    <property type="protein sequence ID" value="KOO31707.1"/>
    <property type="molecule type" value="Genomic_DNA"/>
</dbReference>
<feature type="compositionally biased region" description="Pro residues" evidence="4">
    <location>
        <begin position="468"/>
        <end position="478"/>
    </location>
</feature>
<evidence type="ECO:0000313" key="7">
    <source>
        <dbReference type="EMBL" id="KOO31707.1"/>
    </source>
</evidence>
<dbReference type="GO" id="GO:0000118">
    <property type="term" value="C:histone deacetylase complex"/>
    <property type="evidence" value="ECO:0007669"/>
    <property type="project" value="TreeGrafter"/>
</dbReference>
<dbReference type="Pfam" id="PF02373">
    <property type="entry name" value="JmjC"/>
    <property type="match status" value="1"/>
</dbReference>
<dbReference type="InterPro" id="IPR023780">
    <property type="entry name" value="Chromo_domain"/>
</dbReference>
<feature type="domain" description="Chromo" evidence="5">
    <location>
        <begin position="287"/>
        <end position="343"/>
    </location>
</feature>
<feature type="compositionally biased region" description="Polar residues" evidence="4">
    <location>
        <begin position="425"/>
        <end position="449"/>
    </location>
</feature>
<feature type="domain" description="JmjC" evidence="6">
    <location>
        <begin position="1"/>
        <end position="234"/>
    </location>
</feature>
<evidence type="ECO:0000259" key="5">
    <source>
        <dbReference type="PROSITE" id="PS50013"/>
    </source>
</evidence>
<dbReference type="SUPFAM" id="SSF54160">
    <property type="entry name" value="Chromo domain-like"/>
    <property type="match status" value="1"/>
</dbReference>
<organism evidence="7 8">
    <name type="scientific">Chrysochromulina tobinii</name>
    <dbReference type="NCBI Taxonomy" id="1460289"/>
    <lineage>
        <taxon>Eukaryota</taxon>
        <taxon>Haptista</taxon>
        <taxon>Haptophyta</taxon>
        <taxon>Prymnesiophyceae</taxon>
        <taxon>Prymnesiales</taxon>
        <taxon>Chrysochromulinaceae</taxon>
        <taxon>Chrysochromulina</taxon>
    </lineage>
</organism>
<evidence type="ECO:0000259" key="6">
    <source>
        <dbReference type="PROSITE" id="PS51184"/>
    </source>
</evidence>
<dbReference type="GO" id="GO:0006357">
    <property type="term" value="P:regulation of transcription by RNA polymerase II"/>
    <property type="evidence" value="ECO:0007669"/>
    <property type="project" value="TreeGrafter"/>
</dbReference>
<keyword evidence="8" id="KW-1185">Reference proteome</keyword>
<dbReference type="PANTHER" id="PTHR12549">
    <property type="entry name" value="JMJC DOMAIN-CONTAINING HISTONE DEMETHYLATION PROTEIN"/>
    <property type="match status" value="1"/>
</dbReference>
<evidence type="ECO:0000256" key="2">
    <source>
        <dbReference type="ARBA" id="ARBA00022723"/>
    </source>
</evidence>
<keyword evidence="2" id="KW-0479">Metal-binding</keyword>
<proteinExistence type="predicted"/>
<dbReference type="Proteomes" id="UP000037460">
    <property type="component" value="Unassembled WGS sequence"/>
</dbReference>
<dbReference type="PANTHER" id="PTHR12549:SF38">
    <property type="entry name" value="JMJC DOMAIN-CONTAINING HISTONE DEMETHYLASE 2, ISOFORM A"/>
    <property type="match status" value="1"/>
</dbReference>
<dbReference type="SUPFAM" id="SSF51197">
    <property type="entry name" value="Clavaminate synthase-like"/>
    <property type="match status" value="1"/>
</dbReference>
<evidence type="ECO:0000313" key="8">
    <source>
        <dbReference type="Proteomes" id="UP000037460"/>
    </source>
</evidence>
<accession>A0A0M0JZE8</accession>
<evidence type="ECO:0000256" key="4">
    <source>
        <dbReference type="SAM" id="MobiDB-lite"/>
    </source>
</evidence>
<dbReference type="Gene3D" id="2.60.120.650">
    <property type="entry name" value="Cupin"/>
    <property type="match status" value="1"/>
</dbReference>
<dbReference type="Pfam" id="PF00385">
    <property type="entry name" value="Chromo"/>
    <property type="match status" value="1"/>
</dbReference>
<feature type="region of interest" description="Disordered" evidence="4">
    <location>
        <begin position="86"/>
        <end position="114"/>
    </location>
</feature>
<dbReference type="Gene3D" id="2.40.50.40">
    <property type="match status" value="1"/>
</dbReference>
<dbReference type="GO" id="GO:0000785">
    <property type="term" value="C:chromatin"/>
    <property type="evidence" value="ECO:0007669"/>
    <property type="project" value="TreeGrafter"/>
</dbReference>
<dbReference type="OrthoDB" id="1667110at2759"/>
<gene>
    <name evidence="7" type="ORF">Ctob_012657</name>
</gene>
<comment type="subcellular location">
    <subcellularLocation>
        <location evidence="1">Nucleus</location>
    </subcellularLocation>
</comment>
<dbReference type="InterPro" id="IPR000953">
    <property type="entry name" value="Chromo/chromo_shadow_dom"/>
</dbReference>
<evidence type="ECO:0000256" key="1">
    <source>
        <dbReference type="ARBA" id="ARBA00004123"/>
    </source>
</evidence>
<comment type="caution">
    <text evidence="7">The sequence shown here is derived from an EMBL/GenBank/DDBJ whole genome shotgun (WGS) entry which is preliminary data.</text>
</comment>
<evidence type="ECO:0000256" key="3">
    <source>
        <dbReference type="ARBA" id="ARBA00023242"/>
    </source>
</evidence>
<protein>
    <submittedName>
        <fullName evidence="7">Jmjc domain-containing histone demethylation protein 2b</fullName>
    </submittedName>
</protein>
<dbReference type="InterPro" id="IPR016197">
    <property type="entry name" value="Chromo-like_dom_sf"/>
</dbReference>
<dbReference type="GO" id="GO:0003712">
    <property type="term" value="F:transcription coregulator activity"/>
    <property type="evidence" value="ECO:0007669"/>
    <property type="project" value="TreeGrafter"/>
</dbReference>
<dbReference type="CDD" id="cd00024">
    <property type="entry name" value="CD_CSD"/>
    <property type="match status" value="1"/>
</dbReference>
<dbReference type="SMART" id="SM00558">
    <property type="entry name" value="JmjC"/>
    <property type="match status" value="1"/>
</dbReference>
<name>A0A0M0JZE8_9EUKA</name>
<dbReference type="GO" id="GO:0046872">
    <property type="term" value="F:metal ion binding"/>
    <property type="evidence" value="ECO:0007669"/>
    <property type="project" value="UniProtKB-KW"/>
</dbReference>
<dbReference type="GO" id="GO:0031490">
    <property type="term" value="F:chromatin DNA binding"/>
    <property type="evidence" value="ECO:0007669"/>
    <property type="project" value="TreeGrafter"/>
</dbReference>
<feature type="region of interest" description="Disordered" evidence="4">
    <location>
        <begin position="409"/>
        <end position="481"/>
    </location>
</feature>
<dbReference type="GO" id="GO:0032454">
    <property type="term" value="F:histone H3K9 demethylase activity"/>
    <property type="evidence" value="ECO:0007669"/>
    <property type="project" value="InterPro"/>
</dbReference>
<sequence>MRALPLAAYTKRDGALNLASKLPRYCLPPDLGPKMYLGFGALTPEGRFVRASTSERHAAGTGLHVDIADAVNILCHIEPLRAPSWAPRSGAGGLGGPVGTEDDGGTQDGAAGGPSKGWLLGEGQTGGAVWDIWHADDAETICAFLNRVAAEKGLPLPAHPIHDQTFYINARLRKRLKEEGVVGWRFVQRLGDAVFIPCGCPHQVLNLRSCIKVAMDFVSPEHIARCLAHTEQFRLLPRGHGRRQDTLSTKSVLLHTVAHALRTAGVYVAPGYALGPPPTLVGGEVEYSVEYIAAERMKGNKLEYNVKWLGYEEWTWEPARHLKNTKALLEWQAKKQQNLTVPEEWVWPVEGEGIEVEVAVSEDTPPAWVGAEVLVVLVDGTFQARIVLPDGSDQWEDWFSWKEEGKDWRRRAQQPTAEGAASCLASESTHSNATHADSSSKSVPTTTSQERTEGFGVDQGPVDQGGGPPVPGAPPPPAGWKWLHEGETIEVEVAASEDAPAVWVTAEVLIALIDGSFQARIVLPDGSDQWDDWFSWQEEGSDWRRRAKREAPEEAPEGFRYATCPRLETDEDYRKLVGRKVLVAHERKKNLEPNWYMGRIKLFGVSAAWKKTCPSANFIIKYSKTETGNALDGDSAIELATHNYGVDEWWLLLDPLLPEE</sequence>
<reference evidence="8" key="1">
    <citation type="journal article" date="2015" name="PLoS Genet.">
        <title>Genome Sequence and Transcriptome Analyses of Chrysochromulina tobin: Metabolic Tools for Enhanced Algal Fitness in the Prominent Order Prymnesiales (Haptophyceae).</title>
        <authorList>
            <person name="Hovde B.T."/>
            <person name="Deodato C.R."/>
            <person name="Hunsperger H.M."/>
            <person name="Ryken S.A."/>
            <person name="Yost W."/>
            <person name="Jha R.K."/>
            <person name="Patterson J."/>
            <person name="Monnat R.J. Jr."/>
            <person name="Barlow S.B."/>
            <person name="Starkenburg S.R."/>
            <person name="Cattolico R.A."/>
        </authorList>
    </citation>
    <scope>NUCLEOTIDE SEQUENCE</scope>
    <source>
        <strain evidence="8">CCMP291</strain>
    </source>
</reference>
<keyword evidence="3" id="KW-0539">Nucleus</keyword>